<name>A0A5B7D2W8_PORTR</name>
<gene>
    <name evidence="1" type="ORF">E2C01_008641</name>
</gene>
<proteinExistence type="predicted"/>
<keyword evidence="2" id="KW-1185">Reference proteome</keyword>
<reference evidence="1 2" key="1">
    <citation type="submission" date="2019-05" db="EMBL/GenBank/DDBJ databases">
        <title>Another draft genome of Portunus trituberculatus and its Hox gene families provides insights of decapod evolution.</title>
        <authorList>
            <person name="Jeong J.-H."/>
            <person name="Song I."/>
            <person name="Kim S."/>
            <person name="Choi T."/>
            <person name="Kim D."/>
            <person name="Ryu S."/>
            <person name="Kim W."/>
        </authorList>
    </citation>
    <scope>NUCLEOTIDE SEQUENCE [LARGE SCALE GENOMIC DNA]</scope>
    <source>
        <tissue evidence="1">Muscle</tissue>
    </source>
</reference>
<protein>
    <submittedName>
        <fullName evidence="1">Uncharacterized protein</fullName>
    </submittedName>
</protein>
<dbReference type="EMBL" id="VSRR010000457">
    <property type="protein sequence ID" value="MPC15838.1"/>
    <property type="molecule type" value="Genomic_DNA"/>
</dbReference>
<evidence type="ECO:0000313" key="2">
    <source>
        <dbReference type="Proteomes" id="UP000324222"/>
    </source>
</evidence>
<accession>A0A5B7D2W8</accession>
<organism evidence="1 2">
    <name type="scientific">Portunus trituberculatus</name>
    <name type="common">Swimming crab</name>
    <name type="synonym">Neptunus trituberculatus</name>
    <dbReference type="NCBI Taxonomy" id="210409"/>
    <lineage>
        <taxon>Eukaryota</taxon>
        <taxon>Metazoa</taxon>
        <taxon>Ecdysozoa</taxon>
        <taxon>Arthropoda</taxon>
        <taxon>Crustacea</taxon>
        <taxon>Multicrustacea</taxon>
        <taxon>Malacostraca</taxon>
        <taxon>Eumalacostraca</taxon>
        <taxon>Eucarida</taxon>
        <taxon>Decapoda</taxon>
        <taxon>Pleocyemata</taxon>
        <taxon>Brachyura</taxon>
        <taxon>Eubrachyura</taxon>
        <taxon>Portunoidea</taxon>
        <taxon>Portunidae</taxon>
        <taxon>Portuninae</taxon>
        <taxon>Portunus</taxon>
    </lineage>
</organism>
<comment type="caution">
    <text evidence="1">The sequence shown here is derived from an EMBL/GenBank/DDBJ whole genome shotgun (WGS) entry which is preliminary data.</text>
</comment>
<dbReference type="AlphaFoldDB" id="A0A5B7D2W8"/>
<sequence length="68" mass="7747">MGINQEKYLRGHENVIITFKTVIKRQSFIEINTVIKRNDGITYSTDVVTSASLQHLPARAAAFVAWFH</sequence>
<evidence type="ECO:0000313" key="1">
    <source>
        <dbReference type="EMBL" id="MPC15838.1"/>
    </source>
</evidence>
<dbReference type="Proteomes" id="UP000324222">
    <property type="component" value="Unassembled WGS sequence"/>
</dbReference>